<name>A0A5N3VS88_MUNMU</name>
<keyword evidence="3" id="KW-1185">Reference proteome</keyword>
<protein>
    <submittedName>
        <fullName evidence="2">Uncharacterized protein</fullName>
    </submittedName>
</protein>
<dbReference type="Proteomes" id="UP000326458">
    <property type="component" value="Unassembled WGS sequence"/>
</dbReference>
<dbReference type="EMBL" id="VCEA01000002">
    <property type="protein sequence ID" value="KAB0352022.1"/>
    <property type="molecule type" value="Genomic_DNA"/>
</dbReference>
<gene>
    <name evidence="2" type="ORF">FD754_016879</name>
</gene>
<feature type="region of interest" description="Disordered" evidence="1">
    <location>
        <begin position="1"/>
        <end position="49"/>
    </location>
</feature>
<evidence type="ECO:0000313" key="3">
    <source>
        <dbReference type="Proteomes" id="UP000326458"/>
    </source>
</evidence>
<comment type="caution">
    <text evidence="2">The sequence shown here is derived from an EMBL/GenBank/DDBJ whole genome shotgun (WGS) entry which is preliminary data.</text>
</comment>
<evidence type="ECO:0000256" key="1">
    <source>
        <dbReference type="SAM" id="MobiDB-lite"/>
    </source>
</evidence>
<evidence type="ECO:0000313" key="2">
    <source>
        <dbReference type="EMBL" id="KAB0352022.1"/>
    </source>
</evidence>
<dbReference type="AlphaFoldDB" id="A0A5N3VS88"/>
<sequence>MMLGASCDGATSEVSKPEKDVEPDAEVCSEIPGGQGRSKPRSGSGSEAEASPLDFIVATEREFEEVLAILGVCVGGGGYLRESVHGIDAGETAPPERGERVAWLLEHFLARLSRDVQLGPRKLKKFRLITKQNKGARRARPLLKGPPGFGILLVQFNSSALLGVFSQLPREAGGDLARLLLSPSLQRDGKNHPRSGRPTGRIRVTCASWRPRAWNGAWTAARARTVLTLCTRPPASRTAATACGATSASTPSAATVRRGSASFCRICSARAHFSLNVVYQLFPAPQLWSQVADFHQAGWGLALVKGYN</sequence>
<reference evidence="2 3" key="1">
    <citation type="submission" date="2019-06" db="EMBL/GenBank/DDBJ databases">
        <title>Discovery of a novel chromosome fission-fusion reversal in muntjac.</title>
        <authorList>
            <person name="Mudd A.B."/>
            <person name="Bredeson J.V."/>
            <person name="Baum R."/>
            <person name="Hockemeyer D."/>
            <person name="Rokhsar D.S."/>
        </authorList>
    </citation>
    <scope>NUCLEOTIDE SEQUENCE [LARGE SCALE GENOMIC DNA]</scope>
    <source>
        <strain evidence="2">UTSW_UCB_Mm</strain>
        <tissue evidence="2">Fibroblast cell line</tissue>
    </source>
</reference>
<organism evidence="2 3">
    <name type="scientific">Muntiacus muntjak</name>
    <name type="common">Barking deer</name>
    <name type="synonym">Indian muntjac</name>
    <dbReference type="NCBI Taxonomy" id="9888"/>
    <lineage>
        <taxon>Eukaryota</taxon>
        <taxon>Metazoa</taxon>
        <taxon>Chordata</taxon>
        <taxon>Craniata</taxon>
        <taxon>Vertebrata</taxon>
        <taxon>Euteleostomi</taxon>
        <taxon>Mammalia</taxon>
        <taxon>Eutheria</taxon>
        <taxon>Laurasiatheria</taxon>
        <taxon>Artiodactyla</taxon>
        <taxon>Ruminantia</taxon>
        <taxon>Pecora</taxon>
        <taxon>Cervidae</taxon>
        <taxon>Muntiacinae</taxon>
        <taxon>Muntiacus</taxon>
    </lineage>
</organism>
<accession>A0A5N3VS88</accession>
<proteinExistence type="predicted"/>